<evidence type="ECO:0000313" key="9">
    <source>
        <dbReference type="Proteomes" id="UP001374579"/>
    </source>
</evidence>
<dbReference type="Proteomes" id="UP001374579">
    <property type="component" value="Unassembled WGS sequence"/>
</dbReference>
<dbReference type="InterPro" id="IPR001841">
    <property type="entry name" value="Znf_RING"/>
</dbReference>
<evidence type="ECO:0000256" key="3">
    <source>
        <dbReference type="ARBA" id="ARBA00022833"/>
    </source>
</evidence>
<proteinExistence type="predicted"/>
<evidence type="ECO:0000259" key="7">
    <source>
        <dbReference type="PROSITE" id="PS50119"/>
    </source>
</evidence>
<gene>
    <name evidence="8" type="ORF">V1264_001492</name>
</gene>
<dbReference type="EMBL" id="JBAMIC010000001">
    <property type="protein sequence ID" value="KAK7115663.1"/>
    <property type="molecule type" value="Genomic_DNA"/>
</dbReference>
<name>A0AAN9C2H7_9CAEN</name>
<protein>
    <recommendedName>
        <fullName evidence="10">RING-type domain-containing protein</fullName>
    </recommendedName>
</protein>
<dbReference type="SUPFAM" id="SSF57850">
    <property type="entry name" value="RING/U-box"/>
    <property type="match status" value="1"/>
</dbReference>
<comment type="caution">
    <text evidence="8">The sequence shown here is derived from an EMBL/GenBank/DDBJ whole genome shotgun (WGS) entry which is preliminary data.</text>
</comment>
<dbReference type="Gene3D" id="3.30.40.10">
    <property type="entry name" value="Zinc/RING finger domain, C3HC4 (zinc finger)"/>
    <property type="match status" value="1"/>
</dbReference>
<dbReference type="Gene3D" id="2.120.10.30">
    <property type="entry name" value="TolB, C-terminal domain"/>
    <property type="match status" value="1"/>
</dbReference>
<dbReference type="GO" id="GO:0008270">
    <property type="term" value="F:zinc ion binding"/>
    <property type="evidence" value="ECO:0007669"/>
    <property type="project" value="UniProtKB-KW"/>
</dbReference>
<feature type="region of interest" description="Disordered" evidence="5">
    <location>
        <begin position="294"/>
        <end position="351"/>
    </location>
</feature>
<dbReference type="InterPro" id="IPR047153">
    <property type="entry name" value="TRIM45/56/19-like"/>
</dbReference>
<dbReference type="Gene3D" id="4.10.830.40">
    <property type="match status" value="1"/>
</dbReference>
<dbReference type="PANTHER" id="PTHR25462">
    <property type="entry name" value="BONUS, ISOFORM C-RELATED"/>
    <property type="match status" value="1"/>
</dbReference>
<dbReference type="PROSITE" id="PS50119">
    <property type="entry name" value="ZF_BBOX"/>
    <property type="match status" value="1"/>
</dbReference>
<sequence length="624" mass="68583">MATHSSSSPCMDESTTDCPQCQSICLGASILPCGHLVCRKCLHSLVQQGGSKLACQTCGEDLSLPEGRDCSVSRLAQLFGTDPVMEQLVNLRLESQGRRQCSVCDCDRDATMVCQDCKKSYCDACCDAHTKMAAYEDHALLLLSHALPDNSDFSQSIADTEGLQSRVKSRNKSRGESCNHQQEWKQWVEKQTQQLQEKANKQRTVVATLKEIMSLAERALEEAETEGKILRAYAACLPQYDVIELSDALVIILSEPDVTMEVKMETLKSRLCDIIKGSQSKSVEHFQNIAEELSNLTHDEEAKRSSSPSFKDAQELAASPNQPTETPSESTKETPTIPNPIIHKPTADPMTATPKKVFTVAPTADDDTQKPSIDAIAYTHDDRLVMADGGNYKVKIVDLRDPKTVTASVKLDFKPLSLAALHDGPVALTTDNTVIYLLDLVDTVTATQIKTLSQYAGVVGSTSDETLIVSCCKNNTQPARVDVINRAGDIVRTIADVTTIPGLEFPGHMCLVDKHVLIADSWKDVVYYVDPESCKLTEVVTHTGLNRPSQIAADESGNVYVASRDSQRVLVRSREGEWRCLLEGHQHSEQACFWPRGVCVTTTGRIMVAWRKAYSHSVVIGYDV</sequence>
<dbReference type="InterPro" id="IPR000315">
    <property type="entry name" value="Znf_B-box"/>
</dbReference>
<evidence type="ECO:0000256" key="5">
    <source>
        <dbReference type="SAM" id="MobiDB-lite"/>
    </source>
</evidence>
<evidence type="ECO:0000256" key="2">
    <source>
        <dbReference type="ARBA" id="ARBA00022771"/>
    </source>
</evidence>
<dbReference type="CDD" id="cd19757">
    <property type="entry name" value="Bbox1"/>
    <property type="match status" value="1"/>
</dbReference>
<dbReference type="SUPFAM" id="SSF63829">
    <property type="entry name" value="Calcium-dependent phosphotriesterase"/>
    <property type="match status" value="1"/>
</dbReference>
<organism evidence="8 9">
    <name type="scientific">Littorina saxatilis</name>
    <dbReference type="NCBI Taxonomy" id="31220"/>
    <lineage>
        <taxon>Eukaryota</taxon>
        <taxon>Metazoa</taxon>
        <taxon>Spiralia</taxon>
        <taxon>Lophotrochozoa</taxon>
        <taxon>Mollusca</taxon>
        <taxon>Gastropoda</taxon>
        <taxon>Caenogastropoda</taxon>
        <taxon>Littorinimorpha</taxon>
        <taxon>Littorinoidea</taxon>
        <taxon>Littorinidae</taxon>
        <taxon>Littorina</taxon>
    </lineage>
</organism>
<reference evidence="8 9" key="1">
    <citation type="submission" date="2024-02" db="EMBL/GenBank/DDBJ databases">
        <title>Chromosome-scale genome assembly of the rough periwinkle Littorina saxatilis.</title>
        <authorList>
            <person name="De Jode A."/>
            <person name="Faria R."/>
            <person name="Formenti G."/>
            <person name="Sims Y."/>
            <person name="Smith T.P."/>
            <person name="Tracey A."/>
            <person name="Wood J.M.D."/>
            <person name="Zagrodzka Z.B."/>
            <person name="Johannesson K."/>
            <person name="Butlin R.K."/>
            <person name="Leder E.H."/>
        </authorList>
    </citation>
    <scope>NUCLEOTIDE SEQUENCE [LARGE SCALE GENOMIC DNA]</scope>
    <source>
        <strain evidence="8">Snail1</strain>
        <tissue evidence="8">Muscle</tissue>
    </source>
</reference>
<feature type="compositionally biased region" description="Low complexity" evidence="5">
    <location>
        <begin position="323"/>
        <end position="336"/>
    </location>
</feature>
<accession>A0AAN9C2H7</accession>
<evidence type="ECO:0000256" key="1">
    <source>
        <dbReference type="ARBA" id="ARBA00022723"/>
    </source>
</evidence>
<dbReference type="PANTHER" id="PTHR25462:SF296">
    <property type="entry name" value="MEIOTIC P26, ISOFORM F"/>
    <property type="match status" value="1"/>
</dbReference>
<dbReference type="InterPro" id="IPR017907">
    <property type="entry name" value="Znf_RING_CS"/>
</dbReference>
<keyword evidence="3" id="KW-0862">Zinc</keyword>
<dbReference type="PROSITE" id="PS00518">
    <property type="entry name" value="ZF_RING_1"/>
    <property type="match status" value="1"/>
</dbReference>
<dbReference type="AlphaFoldDB" id="A0AAN9C2H7"/>
<evidence type="ECO:0008006" key="10">
    <source>
        <dbReference type="Google" id="ProtNLM"/>
    </source>
</evidence>
<keyword evidence="2 4" id="KW-0863">Zinc-finger</keyword>
<evidence type="ECO:0000256" key="4">
    <source>
        <dbReference type="PROSITE-ProRule" id="PRU00024"/>
    </source>
</evidence>
<dbReference type="PROSITE" id="PS50089">
    <property type="entry name" value="ZF_RING_2"/>
    <property type="match status" value="1"/>
</dbReference>
<keyword evidence="1" id="KW-0479">Metal-binding</keyword>
<dbReference type="InterPro" id="IPR013083">
    <property type="entry name" value="Znf_RING/FYVE/PHD"/>
</dbReference>
<feature type="domain" description="RING-type" evidence="6">
    <location>
        <begin position="18"/>
        <end position="58"/>
    </location>
</feature>
<evidence type="ECO:0000259" key="6">
    <source>
        <dbReference type="PROSITE" id="PS50089"/>
    </source>
</evidence>
<keyword evidence="9" id="KW-1185">Reference proteome</keyword>
<feature type="domain" description="B box-type" evidence="7">
    <location>
        <begin position="96"/>
        <end position="143"/>
    </location>
</feature>
<evidence type="ECO:0000313" key="8">
    <source>
        <dbReference type="EMBL" id="KAK7115663.1"/>
    </source>
</evidence>
<dbReference type="InterPro" id="IPR011042">
    <property type="entry name" value="6-blade_b-propeller_TolB-like"/>
</dbReference>